<keyword evidence="1" id="KW-0694">RNA-binding</keyword>
<accession>A0A7J5Z1N0</accession>
<dbReference type="PANTHER" id="PTHR48036">
    <property type="entry name" value="SPLICING FACTOR (PAD-1), PUTATIVE (AFU_ORTHOLOGUE AFUA_1G15810)-RELATED"/>
    <property type="match status" value="1"/>
</dbReference>
<evidence type="ECO:0000313" key="4">
    <source>
        <dbReference type="EMBL" id="KAF3855566.1"/>
    </source>
</evidence>
<feature type="region of interest" description="Disordered" evidence="2">
    <location>
        <begin position="1"/>
        <end position="77"/>
    </location>
</feature>
<dbReference type="InterPro" id="IPR035979">
    <property type="entry name" value="RBD_domain_sf"/>
</dbReference>
<reference evidence="4 5" key="1">
    <citation type="submission" date="2020-03" db="EMBL/GenBank/DDBJ databases">
        <title>Dissostichus mawsoni Genome sequencing and assembly.</title>
        <authorList>
            <person name="Park H."/>
        </authorList>
    </citation>
    <scope>NUCLEOTIDE SEQUENCE [LARGE SCALE GENOMIC DNA]</scope>
    <source>
        <strain evidence="4">DM0001</strain>
        <tissue evidence="4">Muscle</tissue>
    </source>
</reference>
<dbReference type="Gene3D" id="3.30.70.330">
    <property type="match status" value="2"/>
</dbReference>
<evidence type="ECO:0000259" key="3">
    <source>
        <dbReference type="PROSITE" id="PS50102"/>
    </source>
</evidence>
<dbReference type="OrthoDB" id="8123449at2759"/>
<feature type="region of interest" description="Disordered" evidence="2">
    <location>
        <begin position="98"/>
        <end position="136"/>
    </location>
</feature>
<evidence type="ECO:0000256" key="2">
    <source>
        <dbReference type="SAM" id="MobiDB-lite"/>
    </source>
</evidence>
<dbReference type="GO" id="GO:0003723">
    <property type="term" value="F:RNA binding"/>
    <property type="evidence" value="ECO:0007669"/>
    <property type="project" value="UniProtKB-UniRule"/>
</dbReference>
<keyword evidence="5" id="KW-1185">Reference proteome</keyword>
<dbReference type="GO" id="GO:0005634">
    <property type="term" value="C:nucleus"/>
    <property type="evidence" value="ECO:0007669"/>
    <property type="project" value="InterPro"/>
</dbReference>
<dbReference type="SMART" id="SM00360">
    <property type="entry name" value="RRM"/>
    <property type="match status" value="1"/>
</dbReference>
<evidence type="ECO:0000256" key="1">
    <source>
        <dbReference type="PROSITE-ProRule" id="PRU00176"/>
    </source>
</evidence>
<proteinExistence type="predicted"/>
<dbReference type="AlphaFoldDB" id="A0A7J5Z1N0"/>
<dbReference type="Proteomes" id="UP000518266">
    <property type="component" value="Unassembled WGS sequence"/>
</dbReference>
<dbReference type="GO" id="GO:0006397">
    <property type="term" value="P:mRNA processing"/>
    <property type="evidence" value="ECO:0007669"/>
    <property type="project" value="InterPro"/>
</dbReference>
<feature type="compositionally biased region" description="Basic and acidic residues" evidence="2">
    <location>
        <begin position="14"/>
        <end position="29"/>
    </location>
</feature>
<dbReference type="SUPFAM" id="SSF54928">
    <property type="entry name" value="RNA-binding domain, RBD"/>
    <property type="match status" value="1"/>
</dbReference>
<dbReference type="InterPro" id="IPR000504">
    <property type="entry name" value="RRM_dom"/>
</dbReference>
<dbReference type="EMBL" id="JAAKFY010000006">
    <property type="protein sequence ID" value="KAF3855566.1"/>
    <property type="molecule type" value="Genomic_DNA"/>
</dbReference>
<feature type="domain" description="RRM" evidence="3">
    <location>
        <begin position="142"/>
        <end position="194"/>
    </location>
</feature>
<organism evidence="4 5">
    <name type="scientific">Dissostichus mawsoni</name>
    <name type="common">Antarctic cod</name>
    <dbReference type="NCBI Taxonomy" id="36200"/>
    <lineage>
        <taxon>Eukaryota</taxon>
        <taxon>Metazoa</taxon>
        <taxon>Chordata</taxon>
        <taxon>Craniata</taxon>
        <taxon>Vertebrata</taxon>
        <taxon>Euteleostomi</taxon>
        <taxon>Actinopterygii</taxon>
        <taxon>Neopterygii</taxon>
        <taxon>Teleostei</taxon>
        <taxon>Neoteleostei</taxon>
        <taxon>Acanthomorphata</taxon>
        <taxon>Eupercaria</taxon>
        <taxon>Perciformes</taxon>
        <taxon>Notothenioidei</taxon>
        <taxon>Nototheniidae</taxon>
        <taxon>Dissostichus</taxon>
    </lineage>
</organism>
<name>A0A7J5Z1N0_DISMA</name>
<comment type="caution">
    <text evidence="4">The sequence shown here is derived from an EMBL/GenBank/DDBJ whole genome shotgun (WGS) entry which is preliminary data.</text>
</comment>
<dbReference type="PROSITE" id="PS50102">
    <property type="entry name" value="RRM"/>
    <property type="match status" value="1"/>
</dbReference>
<dbReference type="InterPro" id="IPR006509">
    <property type="entry name" value="RBM39_SF"/>
</dbReference>
<dbReference type="Pfam" id="PF00076">
    <property type="entry name" value="RRM_1"/>
    <property type="match status" value="1"/>
</dbReference>
<gene>
    <name evidence="4" type="ORF">F7725_016289</name>
</gene>
<sequence length="303" mass="33900">MAEELDVEAMLEAPYRKEEAQPGKEAQRSRDRKRSRSRERKRSRSREKRRSRERRSSRERGEIQRTPPTTLAARIRPRDLEDFFSAVGKASSVPLAIGPDGAKAAGSSHHRAGLTGGEEPRGGRRRQQLAPCREQQPDHTAIETIQLMMDSETGRSKGNGFITFLGAECAQKAVDQLDGFELAGRPMKVSHVTERSDNDDMQLMARLAEAAMNPLNMNPLLPAQPLATHCFQLSHMFNSCSGEIPGWETDIQHDVIEECRKHGGVVHIYIDKKSAEGNVYVKCPTLFPESAYATHLLAPPPRR</sequence>
<evidence type="ECO:0000313" key="5">
    <source>
        <dbReference type="Proteomes" id="UP000518266"/>
    </source>
</evidence>
<feature type="compositionally biased region" description="Basic residues" evidence="2">
    <location>
        <begin position="30"/>
        <end position="53"/>
    </location>
</feature>
<protein>
    <recommendedName>
        <fullName evidence="3">RRM domain-containing protein</fullName>
    </recommendedName>
</protein>
<dbReference type="InterPro" id="IPR012677">
    <property type="entry name" value="Nucleotide-bd_a/b_plait_sf"/>
</dbReference>
<feature type="compositionally biased region" description="Basic and acidic residues" evidence="2">
    <location>
        <begin position="54"/>
        <end position="63"/>
    </location>
</feature>
<dbReference type="CDD" id="cd12285">
    <property type="entry name" value="RRM3_RBM39_like"/>
    <property type="match status" value="1"/>
</dbReference>